<dbReference type="EMBL" id="PDFK01000004">
    <property type="protein sequence ID" value="PKU51118.1"/>
    <property type="molecule type" value="Genomic_DNA"/>
</dbReference>
<comment type="caution">
    <text evidence="1">The sequence shown here is derived from an EMBL/GenBank/DDBJ whole genome shotgun (WGS) entry which is preliminary data.</text>
</comment>
<accession>A0A2I0UYG1</accession>
<protein>
    <submittedName>
        <fullName evidence="1">Uncharacterized protein</fullName>
    </submittedName>
</protein>
<dbReference type="AlphaFoldDB" id="A0A2I0UYG1"/>
<organism evidence="1 2">
    <name type="scientific">Lysinibacillus fusiformis</name>
    <dbReference type="NCBI Taxonomy" id="28031"/>
    <lineage>
        <taxon>Bacteria</taxon>
        <taxon>Bacillati</taxon>
        <taxon>Bacillota</taxon>
        <taxon>Bacilli</taxon>
        <taxon>Bacillales</taxon>
        <taxon>Bacillaceae</taxon>
        <taxon>Lysinibacillus</taxon>
    </lineage>
</organism>
<dbReference type="Proteomes" id="UP000234956">
    <property type="component" value="Unassembled WGS sequence"/>
</dbReference>
<name>A0A2I0UYG1_9BACI</name>
<proteinExistence type="predicted"/>
<evidence type="ECO:0000313" key="1">
    <source>
        <dbReference type="EMBL" id="PKU51118.1"/>
    </source>
</evidence>
<gene>
    <name evidence="1" type="ORF">CRI88_15710</name>
</gene>
<reference evidence="1 2" key="1">
    <citation type="submission" date="2017-10" db="EMBL/GenBank/DDBJ databases">
        <title>Draft genome of Lysinibacillus fusiformis strain Juneja, a laboratory-derived pathogen of Drosophila melanogaster.</title>
        <authorList>
            <person name="Smith B.R."/>
            <person name="Unckless R.L."/>
        </authorList>
    </citation>
    <scope>NUCLEOTIDE SEQUENCE [LARGE SCALE GENOMIC DNA]</scope>
    <source>
        <strain evidence="1 2">Juneja</strain>
    </source>
</reference>
<sequence length="69" mass="7670">MDYVKIVSSMEAVNSSFGGVINTFLAQFLNGRIGSSKTKLINAYISNIGFVNVNWQINHLSQCSNEREI</sequence>
<evidence type="ECO:0000313" key="2">
    <source>
        <dbReference type="Proteomes" id="UP000234956"/>
    </source>
</evidence>